<protein>
    <submittedName>
        <fullName evidence="1">Uncharacterized protein</fullName>
    </submittedName>
</protein>
<organism evidence="1 2">
    <name type="scientific">Actinopolyspora biskrensis</name>
    <dbReference type="NCBI Taxonomy" id="1470178"/>
    <lineage>
        <taxon>Bacteria</taxon>
        <taxon>Bacillati</taxon>
        <taxon>Actinomycetota</taxon>
        <taxon>Actinomycetes</taxon>
        <taxon>Actinopolysporales</taxon>
        <taxon>Actinopolysporaceae</taxon>
        <taxon>Actinopolyspora</taxon>
    </lineage>
</organism>
<accession>A0A852Z4N2</accession>
<evidence type="ECO:0000313" key="1">
    <source>
        <dbReference type="EMBL" id="NYH77213.1"/>
    </source>
</evidence>
<gene>
    <name evidence="1" type="ORF">FHR84_000527</name>
</gene>
<dbReference type="EMBL" id="JACBYW010000001">
    <property type="protein sequence ID" value="NYH77213.1"/>
    <property type="molecule type" value="Genomic_DNA"/>
</dbReference>
<proteinExistence type="predicted"/>
<keyword evidence="2" id="KW-1185">Reference proteome</keyword>
<evidence type="ECO:0000313" key="2">
    <source>
        <dbReference type="Proteomes" id="UP000548304"/>
    </source>
</evidence>
<dbReference type="AlphaFoldDB" id="A0A852Z4N2"/>
<dbReference type="Proteomes" id="UP000548304">
    <property type="component" value="Unassembled WGS sequence"/>
</dbReference>
<name>A0A852Z4N2_9ACTN</name>
<sequence>MPPDDRVITRRRFVPHGVEAADQASLAKQILEEFGKYAEIRPGDNESLTLSPRHLQLLASGQSPKRQPLDTIRPATAKLPESIFVLGYRQTIRIAFARENLGQTIDTC</sequence>
<comment type="caution">
    <text evidence="1">The sequence shown here is derived from an EMBL/GenBank/DDBJ whole genome shotgun (WGS) entry which is preliminary data.</text>
</comment>
<reference evidence="1 2" key="1">
    <citation type="submission" date="2020-07" db="EMBL/GenBank/DDBJ databases">
        <title>Genomic Encyclopedia of Type Strains, Phase III (KMG-III): the genomes of soil and plant-associated and newly described type strains.</title>
        <authorList>
            <person name="Whitman W."/>
        </authorList>
    </citation>
    <scope>NUCLEOTIDE SEQUENCE [LARGE SCALE GENOMIC DNA]</scope>
    <source>
        <strain evidence="1 2">CECT 8576</strain>
    </source>
</reference>